<dbReference type="PANTHER" id="PTHR34606">
    <property type="entry name" value="BON DOMAIN-CONTAINING PROTEIN"/>
    <property type="match status" value="1"/>
</dbReference>
<feature type="domain" description="BON" evidence="7">
    <location>
        <begin position="60"/>
        <end position="128"/>
    </location>
</feature>
<keyword evidence="4" id="KW-0574">Periplasm</keyword>
<dbReference type="AlphaFoldDB" id="A0A832LXQ2"/>
<keyword evidence="3" id="KW-0677">Repeat</keyword>
<feature type="domain" description="BON" evidence="7">
    <location>
        <begin position="136"/>
        <end position="204"/>
    </location>
</feature>
<dbReference type="InterPro" id="IPR014004">
    <property type="entry name" value="Transpt-assoc_nodulatn_dom_bac"/>
</dbReference>
<comment type="caution">
    <text evidence="8">The sequence shown here is derived from an EMBL/GenBank/DDBJ whole genome shotgun (WGS) entry which is preliminary data.</text>
</comment>
<proteinExistence type="predicted"/>
<keyword evidence="6" id="KW-1133">Transmembrane helix</keyword>
<dbReference type="EMBL" id="DSZU01000089">
    <property type="protein sequence ID" value="HGV55465.1"/>
    <property type="molecule type" value="Genomic_DNA"/>
</dbReference>
<comment type="subcellular location">
    <subcellularLocation>
        <location evidence="1">Periplasm</location>
    </subcellularLocation>
</comment>
<dbReference type="PROSITE" id="PS50914">
    <property type="entry name" value="BON"/>
    <property type="match status" value="2"/>
</dbReference>
<gene>
    <name evidence="8" type="ORF">ENT73_05195</name>
</gene>
<protein>
    <recommendedName>
        <fullName evidence="5">Osmotically-inducible protein Y</fullName>
    </recommendedName>
</protein>
<name>A0A832LXQ2_9BACT</name>
<dbReference type="PANTHER" id="PTHR34606:SF15">
    <property type="entry name" value="BON DOMAIN-CONTAINING PROTEIN"/>
    <property type="match status" value="1"/>
</dbReference>
<dbReference type="Pfam" id="PF04972">
    <property type="entry name" value="BON"/>
    <property type="match status" value="2"/>
</dbReference>
<dbReference type="InterPro" id="IPR051686">
    <property type="entry name" value="Lipoprotein_DolP"/>
</dbReference>
<dbReference type="SMART" id="SM00749">
    <property type="entry name" value="BON"/>
    <property type="match status" value="2"/>
</dbReference>
<evidence type="ECO:0000256" key="6">
    <source>
        <dbReference type="SAM" id="Phobius"/>
    </source>
</evidence>
<evidence type="ECO:0000313" key="8">
    <source>
        <dbReference type="EMBL" id="HGV55465.1"/>
    </source>
</evidence>
<keyword evidence="6" id="KW-0472">Membrane</keyword>
<dbReference type="Gene3D" id="3.30.1340.30">
    <property type="match status" value="2"/>
</dbReference>
<organism evidence="8">
    <name type="scientific">Caldimicrobium thiodismutans</name>
    <dbReference type="NCBI Taxonomy" id="1653476"/>
    <lineage>
        <taxon>Bacteria</taxon>
        <taxon>Pseudomonadati</taxon>
        <taxon>Thermodesulfobacteriota</taxon>
        <taxon>Thermodesulfobacteria</taxon>
        <taxon>Thermodesulfobacteriales</taxon>
        <taxon>Thermodesulfobacteriaceae</taxon>
        <taxon>Caldimicrobium</taxon>
    </lineage>
</organism>
<dbReference type="GO" id="GO:0042597">
    <property type="term" value="C:periplasmic space"/>
    <property type="evidence" value="ECO:0007669"/>
    <property type="project" value="UniProtKB-SubCell"/>
</dbReference>
<dbReference type="FunFam" id="3.30.1340.30:FF:000001">
    <property type="entry name" value="Molecular chaperone OsmY"/>
    <property type="match status" value="1"/>
</dbReference>
<keyword evidence="6" id="KW-0812">Transmembrane</keyword>
<dbReference type="InterPro" id="IPR007055">
    <property type="entry name" value="BON_dom"/>
</dbReference>
<feature type="transmembrane region" description="Helical" evidence="6">
    <location>
        <begin position="20"/>
        <end position="43"/>
    </location>
</feature>
<evidence type="ECO:0000256" key="2">
    <source>
        <dbReference type="ARBA" id="ARBA00022729"/>
    </source>
</evidence>
<evidence type="ECO:0000256" key="4">
    <source>
        <dbReference type="ARBA" id="ARBA00022764"/>
    </source>
</evidence>
<sequence length="206" mass="22428">MIQFSSFIGKSKGFFKIFKVISLTLVLINLSGCGWVLVGGGAYEGYKVATDPRSVGTQVDDAIITTKVKTKLIEDPITKARKIDVDTVNGVVTLNGLVDSEEEIQRAVAIAQSVPGVKRVVNNLRVGKRGIKSYLSDKEITAKIKAKFIADPEIKAFSIDVDTVNGVVTLTGIVDREEQKRRAVEIAKGVEGVREVIVNIQVKRNK</sequence>
<reference evidence="8" key="1">
    <citation type="journal article" date="2020" name="mSystems">
        <title>Genome- and Community-Level Interaction Insights into Carbon Utilization and Element Cycling Functions of Hydrothermarchaeota in Hydrothermal Sediment.</title>
        <authorList>
            <person name="Zhou Z."/>
            <person name="Liu Y."/>
            <person name="Xu W."/>
            <person name="Pan J."/>
            <person name="Luo Z.H."/>
            <person name="Li M."/>
        </authorList>
    </citation>
    <scope>NUCLEOTIDE SEQUENCE [LARGE SCALE GENOMIC DNA]</scope>
    <source>
        <strain evidence="8">SpSt-605</strain>
    </source>
</reference>
<evidence type="ECO:0000256" key="3">
    <source>
        <dbReference type="ARBA" id="ARBA00022737"/>
    </source>
</evidence>
<evidence type="ECO:0000256" key="5">
    <source>
        <dbReference type="ARBA" id="ARBA00070588"/>
    </source>
</evidence>
<evidence type="ECO:0000256" key="1">
    <source>
        <dbReference type="ARBA" id="ARBA00004418"/>
    </source>
</evidence>
<keyword evidence="2" id="KW-0732">Signal</keyword>
<accession>A0A832LXQ2</accession>
<evidence type="ECO:0000259" key="7">
    <source>
        <dbReference type="PROSITE" id="PS50914"/>
    </source>
</evidence>